<proteinExistence type="predicted"/>
<dbReference type="RefSeq" id="WP_161693701.1">
    <property type="nucleotide sequence ID" value="NZ_JAAAHS010000015.1"/>
</dbReference>
<comment type="caution">
    <text evidence="1">The sequence shown here is derived from an EMBL/GenBank/DDBJ whole genome shotgun (WGS) entry which is preliminary data.</text>
</comment>
<accession>A0A964UK34</accession>
<sequence>MGDGRDEQLVGASGLLELFQLVGAPPRGADELRVDAVLDEARSASVQT</sequence>
<dbReference type="AlphaFoldDB" id="A0A964UK34"/>
<gene>
    <name evidence="1" type="ORF">GUY60_03760</name>
</gene>
<dbReference type="Proteomes" id="UP000598297">
    <property type="component" value="Unassembled WGS sequence"/>
</dbReference>
<reference evidence="1" key="1">
    <citation type="submission" date="2020-01" db="EMBL/GenBank/DDBJ databases">
        <title>Whole-genome analyses of novel actinobacteria.</title>
        <authorList>
            <person name="Sahin N."/>
        </authorList>
    </citation>
    <scope>NUCLEOTIDE SEQUENCE</scope>
    <source>
        <strain evidence="1">YC537</strain>
    </source>
</reference>
<name>A0A964UK34_9ACTN</name>
<organism evidence="1 2">
    <name type="scientific">Streptomyces boluensis</name>
    <dbReference type="NCBI Taxonomy" id="1775135"/>
    <lineage>
        <taxon>Bacteria</taxon>
        <taxon>Bacillati</taxon>
        <taxon>Actinomycetota</taxon>
        <taxon>Actinomycetes</taxon>
        <taxon>Kitasatosporales</taxon>
        <taxon>Streptomycetaceae</taxon>
        <taxon>Streptomyces</taxon>
    </lineage>
</organism>
<protein>
    <submittedName>
        <fullName evidence="1">Uncharacterized protein</fullName>
    </submittedName>
</protein>
<dbReference type="EMBL" id="JAAAHS010000015">
    <property type="protein sequence ID" value="NBE50554.1"/>
    <property type="molecule type" value="Genomic_DNA"/>
</dbReference>
<evidence type="ECO:0000313" key="2">
    <source>
        <dbReference type="Proteomes" id="UP000598297"/>
    </source>
</evidence>
<keyword evidence="2" id="KW-1185">Reference proteome</keyword>
<evidence type="ECO:0000313" key="1">
    <source>
        <dbReference type="EMBL" id="NBE50554.1"/>
    </source>
</evidence>